<gene>
    <name evidence="1" type="ORF">LCGC14_1466650</name>
</gene>
<reference evidence="1" key="1">
    <citation type="journal article" date="2015" name="Nature">
        <title>Complex archaea that bridge the gap between prokaryotes and eukaryotes.</title>
        <authorList>
            <person name="Spang A."/>
            <person name="Saw J.H."/>
            <person name="Jorgensen S.L."/>
            <person name="Zaremba-Niedzwiedzka K."/>
            <person name="Martijn J."/>
            <person name="Lind A.E."/>
            <person name="van Eijk R."/>
            <person name="Schleper C."/>
            <person name="Guy L."/>
            <person name="Ettema T.J."/>
        </authorList>
    </citation>
    <scope>NUCLEOTIDE SEQUENCE</scope>
</reference>
<sequence>MSDAVVIALLDELIPFLSDAEGPLGNNLLKCIEQFESTEDINANPKHLYANTHSIDYLVKIKLMGSRVG</sequence>
<name>A0A0F9LU89_9ZZZZ</name>
<evidence type="ECO:0000313" key="1">
    <source>
        <dbReference type="EMBL" id="KKM67880.1"/>
    </source>
</evidence>
<dbReference type="AlphaFoldDB" id="A0A0F9LU89"/>
<protein>
    <submittedName>
        <fullName evidence="1">Uncharacterized protein</fullName>
    </submittedName>
</protein>
<proteinExistence type="predicted"/>
<dbReference type="EMBL" id="LAZR01010271">
    <property type="protein sequence ID" value="KKM67880.1"/>
    <property type="molecule type" value="Genomic_DNA"/>
</dbReference>
<comment type="caution">
    <text evidence="1">The sequence shown here is derived from an EMBL/GenBank/DDBJ whole genome shotgun (WGS) entry which is preliminary data.</text>
</comment>
<accession>A0A0F9LU89</accession>
<organism evidence="1">
    <name type="scientific">marine sediment metagenome</name>
    <dbReference type="NCBI Taxonomy" id="412755"/>
    <lineage>
        <taxon>unclassified sequences</taxon>
        <taxon>metagenomes</taxon>
        <taxon>ecological metagenomes</taxon>
    </lineage>
</organism>